<evidence type="ECO:0000313" key="2">
    <source>
        <dbReference type="EMBL" id="QOY91808.1"/>
    </source>
</evidence>
<evidence type="ECO:0000313" key="3">
    <source>
        <dbReference type="Proteomes" id="UP000593892"/>
    </source>
</evidence>
<keyword evidence="3" id="KW-1185">Reference proteome</keyword>
<feature type="signal peptide" evidence="1">
    <location>
        <begin position="1"/>
        <end position="16"/>
    </location>
</feature>
<dbReference type="SUPFAM" id="SSF117074">
    <property type="entry name" value="Hypothetical protein PA1324"/>
    <property type="match status" value="1"/>
</dbReference>
<gene>
    <name evidence="2" type="ORF">IRI77_18265</name>
</gene>
<dbReference type="KEGG" id="pfer:IRI77_18265"/>
<name>A0A7S7SPD6_PALFE</name>
<keyword evidence="1" id="KW-0732">Signal</keyword>
<accession>A0A7S7SPD6</accession>
<protein>
    <recommendedName>
        <fullName evidence="4">Carboxypeptidase regulatory-like domain-containing protein</fullName>
    </recommendedName>
</protein>
<dbReference type="Proteomes" id="UP000593892">
    <property type="component" value="Chromosome"/>
</dbReference>
<organism evidence="2 3">
    <name type="scientific">Paludibaculum fermentans</name>
    <dbReference type="NCBI Taxonomy" id="1473598"/>
    <lineage>
        <taxon>Bacteria</taxon>
        <taxon>Pseudomonadati</taxon>
        <taxon>Acidobacteriota</taxon>
        <taxon>Terriglobia</taxon>
        <taxon>Bryobacterales</taxon>
        <taxon>Bryobacteraceae</taxon>
        <taxon>Paludibaculum</taxon>
    </lineage>
</organism>
<dbReference type="RefSeq" id="WP_194453462.1">
    <property type="nucleotide sequence ID" value="NZ_CP063849.1"/>
</dbReference>
<dbReference type="EMBL" id="CP063849">
    <property type="protein sequence ID" value="QOY91808.1"/>
    <property type="molecule type" value="Genomic_DNA"/>
</dbReference>
<evidence type="ECO:0000256" key="1">
    <source>
        <dbReference type="SAM" id="SignalP"/>
    </source>
</evidence>
<feature type="chain" id="PRO_5032951839" description="Carboxypeptidase regulatory-like domain-containing protein" evidence="1">
    <location>
        <begin position="17"/>
        <end position="349"/>
    </location>
</feature>
<dbReference type="AlphaFoldDB" id="A0A7S7SPD6"/>
<reference evidence="2 3" key="1">
    <citation type="submission" date="2020-10" db="EMBL/GenBank/DDBJ databases">
        <title>Complete genome sequence of Paludibaculum fermentans P105T, a facultatively anaerobic acidobacterium capable of dissimilatory Fe(III) reduction.</title>
        <authorList>
            <person name="Dedysh S.N."/>
            <person name="Beletsky A.V."/>
            <person name="Kulichevskaya I.S."/>
            <person name="Mardanov A.V."/>
            <person name="Ravin N.V."/>
        </authorList>
    </citation>
    <scope>NUCLEOTIDE SEQUENCE [LARGE SCALE GENOMIC DNA]</scope>
    <source>
        <strain evidence="2 3">P105</strain>
    </source>
</reference>
<proteinExistence type="predicted"/>
<evidence type="ECO:0008006" key="4">
    <source>
        <dbReference type="Google" id="ProtNLM"/>
    </source>
</evidence>
<sequence length="349" mass="37931">MSLLLLLFAAQHPASACFCFPRPLCSELSASGGQRAIFVGTVSEIYPEVEGAKDAGLAEGGGMTLRQAKTLLQERWRGVLSAKEIVQIQRARSINELLLWNARITLATRRVRFRVAEWLQGGRGRSFELFTDISSCGYRFASGGTYLVVATLEAESGRWQTGACMRNAPADTRLAREDLKALRAARDGRPLLPRVYGEVLDWREGSAGFKSASGPPHAVLRLTGPASRSETASDDQGWFSFDDLPRGTYRLELLRPPLGGGGTTIDLSRTGCSEASVLLEKGSERGTYTVLVSPAGEQPPPSAIPLEEPQVELPPNIPLQLPDALRQGLFAPEHDLLHRAPSYTPPLQL</sequence>